<name>A0ABW0ERD7_9PSEU</name>
<dbReference type="Proteomes" id="UP001596157">
    <property type="component" value="Unassembled WGS sequence"/>
</dbReference>
<accession>A0ABW0ERD7</accession>
<evidence type="ECO:0008006" key="3">
    <source>
        <dbReference type="Google" id="ProtNLM"/>
    </source>
</evidence>
<proteinExistence type="predicted"/>
<reference evidence="2" key="1">
    <citation type="journal article" date="2019" name="Int. J. Syst. Evol. Microbiol.">
        <title>The Global Catalogue of Microorganisms (GCM) 10K type strain sequencing project: providing services to taxonomists for standard genome sequencing and annotation.</title>
        <authorList>
            <consortium name="The Broad Institute Genomics Platform"/>
            <consortium name="The Broad Institute Genome Sequencing Center for Infectious Disease"/>
            <person name="Wu L."/>
            <person name="Ma J."/>
        </authorList>
    </citation>
    <scope>NUCLEOTIDE SEQUENCE [LARGE SCALE GENOMIC DNA]</scope>
    <source>
        <strain evidence="2">CCUG 59778</strain>
    </source>
</reference>
<sequence>MTIARAVADDPSARTRVVVAHRLSSVKDADHVLFPENGRLAEQGGFAERVHAGGRFAELWRHHTRAAAWRIG</sequence>
<comment type="caution">
    <text evidence="1">The sequence shown here is derived from an EMBL/GenBank/DDBJ whole genome shotgun (WGS) entry which is preliminary data.</text>
</comment>
<dbReference type="Gene3D" id="3.40.50.300">
    <property type="entry name" value="P-loop containing nucleotide triphosphate hydrolases"/>
    <property type="match status" value="1"/>
</dbReference>
<evidence type="ECO:0000313" key="2">
    <source>
        <dbReference type="Proteomes" id="UP001596157"/>
    </source>
</evidence>
<gene>
    <name evidence="1" type="ORF">ACFPM7_16815</name>
</gene>
<keyword evidence="2" id="KW-1185">Reference proteome</keyword>
<dbReference type="SUPFAM" id="SSF52540">
    <property type="entry name" value="P-loop containing nucleoside triphosphate hydrolases"/>
    <property type="match status" value="1"/>
</dbReference>
<dbReference type="InterPro" id="IPR027417">
    <property type="entry name" value="P-loop_NTPase"/>
</dbReference>
<evidence type="ECO:0000313" key="1">
    <source>
        <dbReference type="EMBL" id="MFC5288721.1"/>
    </source>
</evidence>
<dbReference type="EMBL" id="JBHSKF010000007">
    <property type="protein sequence ID" value="MFC5288721.1"/>
    <property type="molecule type" value="Genomic_DNA"/>
</dbReference>
<protein>
    <recommendedName>
        <fullName evidence="3">ATP-binding cassette subfamily B protein</fullName>
    </recommendedName>
</protein>
<dbReference type="RefSeq" id="WP_378248566.1">
    <property type="nucleotide sequence ID" value="NZ_JBHSKF010000007.1"/>
</dbReference>
<organism evidence="1 2">
    <name type="scientific">Actinokineospora guangxiensis</name>
    <dbReference type="NCBI Taxonomy" id="1490288"/>
    <lineage>
        <taxon>Bacteria</taxon>
        <taxon>Bacillati</taxon>
        <taxon>Actinomycetota</taxon>
        <taxon>Actinomycetes</taxon>
        <taxon>Pseudonocardiales</taxon>
        <taxon>Pseudonocardiaceae</taxon>
        <taxon>Actinokineospora</taxon>
    </lineage>
</organism>